<name>A0A5N0VII7_9PSEU</name>
<organism evidence="2 3">
    <name type="scientific">Amycolatopsis acidicola</name>
    <dbReference type="NCBI Taxonomy" id="2596893"/>
    <lineage>
        <taxon>Bacteria</taxon>
        <taxon>Bacillati</taxon>
        <taxon>Actinomycetota</taxon>
        <taxon>Actinomycetes</taxon>
        <taxon>Pseudonocardiales</taxon>
        <taxon>Pseudonocardiaceae</taxon>
        <taxon>Amycolatopsis</taxon>
    </lineage>
</organism>
<keyword evidence="3" id="KW-1185">Reference proteome</keyword>
<evidence type="ECO:0000313" key="3">
    <source>
        <dbReference type="Proteomes" id="UP000319769"/>
    </source>
</evidence>
<dbReference type="InterPro" id="IPR041657">
    <property type="entry name" value="HTH_17"/>
</dbReference>
<evidence type="ECO:0000259" key="1">
    <source>
        <dbReference type="Pfam" id="PF12728"/>
    </source>
</evidence>
<dbReference type="RefSeq" id="WP_144758209.1">
    <property type="nucleotide sequence ID" value="NZ_VMNW02000006.1"/>
</dbReference>
<evidence type="ECO:0000313" key="2">
    <source>
        <dbReference type="EMBL" id="KAA9164980.1"/>
    </source>
</evidence>
<dbReference type="AlphaFoldDB" id="A0A5N0VII7"/>
<reference evidence="2" key="1">
    <citation type="submission" date="2019-09" db="EMBL/GenBank/DDBJ databases">
        <authorList>
            <person name="Teo W.F.A."/>
            <person name="Duangmal K."/>
        </authorList>
    </citation>
    <scope>NUCLEOTIDE SEQUENCE [LARGE SCALE GENOMIC DNA]</scope>
    <source>
        <strain evidence="2">K81G1</strain>
    </source>
</reference>
<sequence length="95" mass="10101">MTNDTKAAEIASLLAKLAELMVNQPQEAPRPATMPERVLLKVEEAAARLGIGRTKTYALVKSGDLESVLIGTLRRIPADAVTAYAARLISAQKAA</sequence>
<protein>
    <submittedName>
        <fullName evidence="2">Helix-turn-helix domain-containing protein</fullName>
    </submittedName>
</protein>
<proteinExistence type="predicted"/>
<dbReference type="Proteomes" id="UP000319769">
    <property type="component" value="Unassembled WGS sequence"/>
</dbReference>
<gene>
    <name evidence="2" type="ORF">FPZ12_006950</name>
</gene>
<dbReference type="EMBL" id="VMNW02000006">
    <property type="protein sequence ID" value="KAA9164980.1"/>
    <property type="molecule type" value="Genomic_DNA"/>
</dbReference>
<feature type="domain" description="Helix-turn-helix" evidence="1">
    <location>
        <begin position="39"/>
        <end position="87"/>
    </location>
</feature>
<dbReference type="InterPro" id="IPR010093">
    <property type="entry name" value="SinI_DNA-bd"/>
</dbReference>
<comment type="caution">
    <text evidence="2">The sequence shown here is derived from an EMBL/GenBank/DDBJ whole genome shotgun (WGS) entry which is preliminary data.</text>
</comment>
<dbReference type="OrthoDB" id="3789542at2"/>
<dbReference type="NCBIfam" id="TIGR01764">
    <property type="entry name" value="excise"/>
    <property type="match status" value="1"/>
</dbReference>
<dbReference type="GO" id="GO:0003677">
    <property type="term" value="F:DNA binding"/>
    <property type="evidence" value="ECO:0007669"/>
    <property type="project" value="InterPro"/>
</dbReference>
<accession>A0A5N0VII7</accession>
<dbReference type="Pfam" id="PF12728">
    <property type="entry name" value="HTH_17"/>
    <property type="match status" value="1"/>
</dbReference>